<feature type="transmembrane region" description="Helical" evidence="1">
    <location>
        <begin position="110"/>
        <end position="134"/>
    </location>
</feature>
<accession>A0A2V0P609</accession>
<keyword evidence="1" id="KW-0472">Membrane</keyword>
<feature type="transmembrane region" description="Helical" evidence="1">
    <location>
        <begin position="155"/>
        <end position="175"/>
    </location>
</feature>
<dbReference type="PANTHER" id="PTHR34548">
    <property type="entry name" value="PROTEIN TIC 21, CHLOROPLASTIC"/>
    <property type="match status" value="1"/>
</dbReference>
<name>A0A2V0P609_9CHLO</name>
<organism evidence="2 3">
    <name type="scientific">Raphidocelis subcapitata</name>
    <dbReference type="NCBI Taxonomy" id="307507"/>
    <lineage>
        <taxon>Eukaryota</taxon>
        <taxon>Viridiplantae</taxon>
        <taxon>Chlorophyta</taxon>
        <taxon>core chlorophytes</taxon>
        <taxon>Chlorophyceae</taxon>
        <taxon>CS clade</taxon>
        <taxon>Sphaeropleales</taxon>
        <taxon>Selenastraceae</taxon>
        <taxon>Raphidocelis</taxon>
    </lineage>
</organism>
<feature type="transmembrane region" description="Helical" evidence="1">
    <location>
        <begin position="77"/>
        <end position="98"/>
    </location>
</feature>
<dbReference type="OrthoDB" id="5900at2759"/>
<dbReference type="Proteomes" id="UP000247498">
    <property type="component" value="Unassembled WGS sequence"/>
</dbReference>
<dbReference type="AlphaFoldDB" id="A0A2V0P609"/>
<dbReference type="InParanoid" id="A0A2V0P609"/>
<feature type="transmembrane region" description="Helical" evidence="1">
    <location>
        <begin position="206"/>
        <end position="225"/>
    </location>
</feature>
<protein>
    <submittedName>
        <fullName evidence="2">TIC, chloroplastic</fullName>
    </submittedName>
</protein>
<reference evidence="2 3" key="1">
    <citation type="journal article" date="2018" name="Sci. Rep.">
        <title>Raphidocelis subcapitata (=Pseudokirchneriella subcapitata) provides an insight into genome evolution and environmental adaptations in the Sphaeropleales.</title>
        <authorList>
            <person name="Suzuki S."/>
            <person name="Yamaguchi H."/>
            <person name="Nakajima N."/>
            <person name="Kawachi M."/>
        </authorList>
    </citation>
    <scope>NUCLEOTIDE SEQUENCE [LARGE SCALE GENOMIC DNA]</scope>
    <source>
        <strain evidence="2 3">NIES-35</strain>
    </source>
</reference>
<keyword evidence="1" id="KW-0812">Transmembrane</keyword>
<dbReference type="STRING" id="307507.A0A2V0P609"/>
<dbReference type="EMBL" id="BDRX01000062">
    <property type="protein sequence ID" value="GBF95301.1"/>
    <property type="molecule type" value="Genomic_DNA"/>
</dbReference>
<dbReference type="Pfam" id="PF12263">
    <property type="entry name" value="DUF3611"/>
    <property type="match status" value="1"/>
</dbReference>
<dbReference type="PANTHER" id="PTHR34548:SF2">
    <property type="entry name" value="PROTEIN TIC 21, CHLOROPLASTIC"/>
    <property type="match status" value="1"/>
</dbReference>
<evidence type="ECO:0000313" key="2">
    <source>
        <dbReference type="EMBL" id="GBF95301.1"/>
    </source>
</evidence>
<evidence type="ECO:0000256" key="1">
    <source>
        <dbReference type="SAM" id="Phobius"/>
    </source>
</evidence>
<keyword evidence="1" id="KW-1133">Transmembrane helix</keyword>
<gene>
    <name evidence="2" type="ORF">Rsub_08332</name>
</gene>
<keyword evidence="3" id="KW-1185">Reference proteome</keyword>
<sequence>MQTSLQRSATRALGATRPAAFVRPVGISALRAQRAVARAPVGRKQVEVRASAGDLPVSADSLGAQAPTMRNLAFGSFWVQLPLSVVSACILFFAVQFARGPADVSRMFTLIGIAAAFISTFFAHGFLTVARQAINQGKAVSRSFLVQNLVRNTNINLLGIGITLIGLQASVGTLVSKTMLSAANAPYAAPQPGATLVSLDVFSLQASTNVLLAHFMSIVFTNLMLGTLNRLGATN</sequence>
<proteinExistence type="predicted"/>
<comment type="caution">
    <text evidence="2">The sequence shown here is derived from an EMBL/GenBank/DDBJ whole genome shotgun (WGS) entry which is preliminary data.</text>
</comment>
<dbReference type="InterPro" id="IPR022051">
    <property type="entry name" value="DUF3611"/>
</dbReference>
<evidence type="ECO:0000313" key="3">
    <source>
        <dbReference type="Proteomes" id="UP000247498"/>
    </source>
</evidence>